<sequence>MEIVINGRFLTQKITGVQRYAQWLVKELDQLYEKGELTKNRFHFKILAPKNVIHHLELKHIPIKKIGFLKGHFWEQLVLPFYLKNRILFCLGNTAPLLTLFFNKKVIVTVHDLGFKYFPQNYRFLFRTFYSIIIPLILRYAWAIITVSQSEKKKIIKKYHFVKEKIFVIPQGGFRNEELKALDIKEKNYLLYVGSLSKKKNFDGFLSALEIIVKKKLPLKAIAIIPQADVFEKVSPDLKPEIKERVKIIHQVSDEELFGYYKNAFLFVFPSFHEGAGIPPIEAMGCGCPVICSDIPSLRERCGEAALYFNPYSPEDIAQKIILLWENEELRKSLIEKGLKRAKIFSWENTAKATLKVLEKVIYKK</sequence>
<dbReference type="PANTHER" id="PTHR46401:SF2">
    <property type="entry name" value="GLYCOSYLTRANSFERASE WBBK-RELATED"/>
    <property type="match status" value="1"/>
</dbReference>
<dbReference type="PANTHER" id="PTHR46401">
    <property type="entry name" value="GLYCOSYLTRANSFERASE WBBK-RELATED"/>
    <property type="match status" value="1"/>
</dbReference>
<name>A0A7V5XZL9_UNCW3</name>
<dbReference type="AlphaFoldDB" id="A0A7V5XZL9"/>
<evidence type="ECO:0000259" key="3">
    <source>
        <dbReference type="Pfam" id="PF00534"/>
    </source>
</evidence>
<dbReference type="Pfam" id="PF13439">
    <property type="entry name" value="Glyco_transf_4"/>
    <property type="match status" value="1"/>
</dbReference>
<proteinExistence type="predicted"/>
<dbReference type="EMBL" id="DTHS01000018">
    <property type="protein sequence ID" value="HHR48504.1"/>
    <property type="molecule type" value="Genomic_DNA"/>
</dbReference>
<keyword evidence="2" id="KW-1133">Transmembrane helix</keyword>
<keyword evidence="2" id="KW-0812">Transmembrane</keyword>
<feature type="transmembrane region" description="Helical" evidence="2">
    <location>
        <begin position="124"/>
        <end position="145"/>
    </location>
</feature>
<dbReference type="GO" id="GO:0009103">
    <property type="term" value="P:lipopolysaccharide biosynthetic process"/>
    <property type="evidence" value="ECO:0007669"/>
    <property type="project" value="TreeGrafter"/>
</dbReference>
<dbReference type="Pfam" id="PF00534">
    <property type="entry name" value="Glycos_transf_1"/>
    <property type="match status" value="1"/>
</dbReference>
<dbReference type="InterPro" id="IPR028098">
    <property type="entry name" value="Glyco_trans_4-like_N"/>
</dbReference>
<dbReference type="CDD" id="cd03809">
    <property type="entry name" value="GT4_MtfB-like"/>
    <property type="match status" value="1"/>
</dbReference>
<comment type="caution">
    <text evidence="5">The sequence shown here is derived from an EMBL/GenBank/DDBJ whole genome shotgun (WGS) entry which is preliminary data.</text>
</comment>
<evidence type="ECO:0000313" key="5">
    <source>
        <dbReference type="EMBL" id="HHR48504.1"/>
    </source>
</evidence>
<protein>
    <submittedName>
        <fullName evidence="5">Glycosyltransferase family 1 protein</fullName>
    </submittedName>
</protein>
<keyword evidence="2" id="KW-0472">Membrane</keyword>
<evidence type="ECO:0000259" key="4">
    <source>
        <dbReference type="Pfam" id="PF13439"/>
    </source>
</evidence>
<organism evidence="5">
    <name type="scientific">candidate division WOR-3 bacterium</name>
    <dbReference type="NCBI Taxonomy" id="2052148"/>
    <lineage>
        <taxon>Bacteria</taxon>
        <taxon>Bacteria division WOR-3</taxon>
    </lineage>
</organism>
<gene>
    <name evidence="5" type="ORF">ENV79_02525</name>
</gene>
<dbReference type="GO" id="GO:0016757">
    <property type="term" value="F:glycosyltransferase activity"/>
    <property type="evidence" value="ECO:0007669"/>
    <property type="project" value="InterPro"/>
</dbReference>
<accession>A0A7V5XZL9</accession>
<feature type="domain" description="Glycosyltransferase subfamily 4-like N-terminal" evidence="4">
    <location>
        <begin position="101"/>
        <end position="172"/>
    </location>
</feature>
<keyword evidence="1 5" id="KW-0808">Transferase</keyword>
<dbReference type="Gene3D" id="3.40.50.2000">
    <property type="entry name" value="Glycogen Phosphorylase B"/>
    <property type="match status" value="2"/>
</dbReference>
<reference evidence="5" key="1">
    <citation type="journal article" date="2020" name="mSystems">
        <title>Genome- and Community-Level Interaction Insights into Carbon Utilization and Element Cycling Functions of Hydrothermarchaeota in Hydrothermal Sediment.</title>
        <authorList>
            <person name="Zhou Z."/>
            <person name="Liu Y."/>
            <person name="Xu W."/>
            <person name="Pan J."/>
            <person name="Luo Z.H."/>
            <person name="Li M."/>
        </authorList>
    </citation>
    <scope>NUCLEOTIDE SEQUENCE [LARGE SCALE GENOMIC DNA]</scope>
    <source>
        <strain evidence="5">SpSt-791</strain>
    </source>
</reference>
<evidence type="ECO:0000256" key="1">
    <source>
        <dbReference type="ARBA" id="ARBA00022679"/>
    </source>
</evidence>
<feature type="domain" description="Glycosyl transferase family 1" evidence="3">
    <location>
        <begin position="176"/>
        <end position="340"/>
    </location>
</feature>
<dbReference type="InterPro" id="IPR001296">
    <property type="entry name" value="Glyco_trans_1"/>
</dbReference>
<evidence type="ECO:0000256" key="2">
    <source>
        <dbReference type="SAM" id="Phobius"/>
    </source>
</evidence>
<dbReference type="SUPFAM" id="SSF53756">
    <property type="entry name" value="UDP-Glycosyltransferase/glycogen phosphorylase"/>
    <property type="match status" value="1"/>
</dbReference>